<dbReference type="Proteomes" id="UP000192478">
    <property type="component" value="Chromosome"/>
</dbReference>
<protein>
    <submittedName>
        <fullName evidence="2">Pentapeptide repeats (8 copies)</fullName>
    </submittedName>
</protein>
<evidence type="ECO:0000313" key="3">
    <source>
        <dbReference type="Proteomes" id="UP000177894"/>
    </source>
</evidence>
<dbReference type="Pfam" id="PF00805">
    <property type="entry name" value="Pentapeptide"/>
    <property type="match status" value="1"/>
</dbReference>
<dbReference type="AlphaFoldDB" id="A0AAC9WI46"/>
<keyword evidence="3" id="KW-1185">Reference proteome</keyword>
<dbReference type="InterPro" id="IPR001646">
    <property type="entry name" value="5peptide_repeat"/>
</dbReference>
<accession>A0AAC9WI46</accession>
<dbReference type="EMBL" id="CP020559">
    <property type="protein sequence ID" value="ARE89757.1"/>
    <property type="molecule type" value="Genomic_DNA"/>
</dbReference>
<dbReference type="Gene3D" id="2.160.20.80">
    <property type="entry name" value="E3 ubiquitin-protein ligase SopA"/>
    <property type="match status" value="1"/>
</dbReference>
<dbReference type="KEGG" id="cfm:BJL90_04985"/>
<dbReference type="Proteomes" id="UP000177894">
    <property type="component" value="Chromosome"/>
</dbReference>
<evidence type="ECO:0000313" key="4">
    <source>
        <dbReference type="Proteomes" id="UP000192478"/>
    </source>
</evidence>
<organism evidence="2 4">
    <name type="scientific">Clostridium formicaceticum</name>
    <dbReference type="NCBI Taxonomy" id="1497"/>
    <lineage>
        <taxon>Bacteria</taxon>
        <taxon>Bacillati</taxon>
        <taxon>Bacillota</taxon>
        <taxon>Clostridia</taxon>
        <taxon>Eubacteriales</taxon>
        <taxon>Clostridiaceae</taxon>
        <taxon>Clostridium</taxon>
    </lineage>
</organism>
<proteinExistence type="predicted"/>
<dbReference type="SUPFAM" id="SSF141571">
    <property type="entry name" value="Pentapeptide repeat-like"/>
    <property type="match status" value="1"/>
</dbReference>
<dbReference type="EMBL" id="CP017603">
    <property type="protein sequence ID" value="AOY75314.1"/>
    <property type="molecule type" value="Genomic_DNA"/>
</dbReference>
<gene>
    <name evidence="1" type="ORF">BJL90_04985</name>
    <name evidence="2" type="ORF">CLFO_42380</name>
</gene>
<name>A0AAC9WI46_9CLOT</name>
<sequence>MMTVQPVVAEDLRGAFLIAADLRGSNLNGTNLIGADLRDADIRGANLRESLFVTQSQVNTVKGDSNTKLPVWIDYPKFWLK</sequence>
<reference evidence="2 4" key="2">
    <citation type="submission" date="2017-03" db="EMBL/GenBank/DDBJ databases">
        <title>Complete sequence of Clostridium formicaceticum DSM 92.</title>
        <authorList>
            <person name="Poehlein A."/>
            <person name="Karl M."/>
            <person name="Bengelsdorf F.R."/>
            <person name="Duerre P."/>
            <person name="Daniel R."/>
        </authorList>
    </citation>
    <scope>NUCLEOTIDE SEQUENCE [LARGE SCALE GENOMIC DNA]</scope>
    <source>
        <strain evidence="2 4">DSM 92</strain>
    </source>
</reference>
<evidence type="ECO:0000313" key="1">
    <source>
        <dbReference type="EMBL" id="AOY75314.1"/>
    </source>
</evidence>
<reference evidence="1 3" key="1">
    <citation type="submission" date="2016-10" db="EMBL/GenBank/DDBJ databases">
        <title>Complete Genome Sequence of Acetogen Clostridium formicoaceticum ATCC 27076.</title>
        <authorList>
            <person name="Bao T."/>
            <person name="Cheng C."/>
            <person name="Zhao J."/>
            <person name="Yang S.-T."/>
            <person name="Wang J."/>
            <person name="Wang M."/>
        </authorList>
    </citation>
    <scope>NUCLEOTIDE SEQUENCE [LARGE SCALE GENOMIC DNA]</scope>
    <source>
        <strain evidence="1 3">ATCC 27076</strain>
    </source>
</reference>
<evidence type="ECO:0000313" key="2">
    <source>
        <dbReference type="EMBL" id="ARE89757.1"/>
    </source>
</evidence>